<organism evidence="12 13">
    <name type="scientific">Phytoactinopolyspora halotolerans</name>
    <dbReference type="NCBI Taxonomy" id="1981512"/>
    <lineage>
        <taxon>Bacteria</taxon>
        <taxon>Bacillati</taxon>
        <taxon>Actinomycetota</taxon>
        <taxon>Actinomycetes</taxon>
        <taxon>Jiangellales</taxon>
        <taxon>Jiangellaceae</taxon>
        <taxon>Phytoactinopolyspora</taxon>
    </lineage>
</organism>
<evidence type="ECO:0000313" key="12">
    <source>
        <dbReference type="EMBL" id="NEE03593.1"/>
    </source>
</evidence>
<evidence type="ECO:0000256" key="7">
    <source>
        <dbReference type="ARBA" id="ARBA00023157"/>
    </source>
</evidence>
<keyword evidence="6" id="KW-0411">Iron-sulfur</keyword>
<dbReference type="GO" id="GO:0004497">
    <property type="term" value="F:monooxygenase activity"/>
    <property type="evidence" value="ECO:0007669"/>
    <property type="project" value="UniProtKB-ARBA"/>
</dbReference>
<dbReference type="AlphaFoldDB" id="A0A6L9SEQ6"/>
<proteinExistence type="predicted"/>
<evidence type="ECO:0000259" key="11">
    <source>
        <dbReference type="PROSITE" id="PS51296"/>
    </source>
</evidence>
<keyword evidence="13" id="KW-1185">Reference proteome</keyword>
<evidence type="ECO:0000256" key="4">
    <source>
        <dbReference type="ARBA" id="ARBA00022723"/>
    </source>
</evidence>
<feature type="domain" description="Rieske" evidence="11">
    <location>
        <begin position="121"/>
        <end position="213"/>
    </location>
</feature>
<evidence type="ECO:0000256" key="10">
    <source>
        <dbReference type="SAM" id="MobiDB-lite"/>
    </source>
</evidence>
<dbReference type="GO" id="GO:0051537">
    <property type="term" value="F:2 iron, 2 sulfur cluster binding"/>
    <property type="evidence" value="ECO:0007669"/>
    <property type="project" value="UniProtKB-KW"/>
</dbReference>
<gene>
    <name evidence="12" type="ORF">G1H10_25840</name>
</gene>
<dbReference type="FunFam" id="2.102.10.10:FF:000016">
    <property type="entry name" value="Nitrite reductase/ring-hydroxylating ferredoxin subunit"/>
    <property type="match status" value="1"/>
</dbReference>
<evidence type="ECO:0000256" key="5">
    <source>
        <dbReference type="ARBA" id="ARBA00023004"/>
    </source>
</evidence>
<dbReference type="GO" id="GO:0046872">
    <property type="term" value="F:metal ion binding"/>
    <property type="evidence" value="ECO:0007669"/>
    <property type="project" value="UniProtKB-KW"/>
</dbReference>
<evidence type="ECO:0000256" key="2">
    <source>
        <dbReference type="ARBA" id="ARBA00015816"/>
    </source>
</evidence>
<sequence length="214" mass="21344">MDQTVTSARKTETTTATESETAVVPTGGHHAACPRCVIGRRTALMGMGAVGLAGFLTACGDDEPADSADTPAPDAGEDDDGGNDDAGNGDTDRPEETEGTAEPEETAGPEPEQSPTGDGGEALAAVDDVPVGGGVILNGPGVVITQPSDGEFAAFSTVCTHQGCAVSEVADGLITCHCHGSQFSVADGSVERGPAEQALESVPIVVEGDRILPG</sequence>
<keyword evidence="4" id="KW-0479">Metal-binding</keyword>
<comment type="caution">
    <text evidence="12">The sequence shown here is derived from an EMBL/GenBank/DDBJ whole genome shotgun (WGS) entry which is preliminary data.</text>
</comment>
<dbReference type="Proteomes" id="UP000475214">
    <property type="component" value="Unassembled WGS sequence"/>
</dbReference>
<comment type="function">
    <text evidence="1">Iron-sulfur subunit of the cytochrome bc1 complex, an essential component of the respiratory electron transport chain required for ATP synthesis. The bc1 complex catalyzes the oxidation of menaquinol and the reduction of cytochrome c in the respiratory chain. The bc1 complex operates through a Q-cycle mechanism that couples electron transfer to generation of the proton gradient that drives ATP synthesis.</text>
</comment>
<evidence type="ECO:0000256" key="8">
    <source>
        <dbReference type="ARBA" id="ARBA00029586"/>
    </source>
</evidence>
<dbReference type="GO" id="GO:0016705">
    <property type="term" value="F:oxidoreductase activity, acting on paired donors, with incorporation or reduction of molecular oxygen"/>
    <property type="evidence" value="ECO:0007669"/>
    <property type="project" value="UniProtKB-ARBA"/>
</dbReference>
<accession>A0A6L9SEQ6</accession>
<dbReference type="PANTHER" id="PTHR10134">
    <property type="entry name" value="CYTOCHROME B-C1 COMPLEX SUBUNIT RIESKE, MITOCHONDRIAL"/>
    <property type="match status" value="1"/>
</dbReference>
<keyword evidence="3" id="KW-0001">2Fe-2S</keyword>
<reference evidence="12 13" key="1">
    <citation type="submission" date="2020-02" db="EMBL/GenBank/DDBJ databases">
        <authorList>
            <person name="Li X.-J."/>
            <person name="Han X.-M."/>
        </authorList>
    </citation>
    <scope>NUCLEOTIDE SEQUENCE [LARGE SCALE GENOMIC DNA]</scope>
    <source>
        <strain evidence="12 13">CCTCC AB 2017055</strain>
    </source>
</reference>
<dbReference type="GO" id="GO:0016020">
    <property type="term" value="C:membrane"/>
    <property type="evidence" value="ECO:0007669"/>
    <property type="project" value="InterPro"/>
</dbReference>
<dbReference type="InterPro" id="IPR014349">
    <property type="entry name" value="Rieske_Fe-S_prot"/>
</dbReference>
<keyword evidence="7" id="KW-1015">Disulfide bond</keyword>
<dbReference type="InterPro" id="IPR036922">
    <property type="entry name" value="Rieske_2Fe-2S_sf"/>
</dbReference>
<protein>
    <recommendedName>
        <fullName evidence="2">Cytochrome bc1 complex Rieske iron-sulfur subunit</fullName>
    </recommendedName>
    <alternativeName>
        <fullName evidence="8">Cytochrome bc1 reductase complex subunit QcrA</fullName>
    </alternativeName>
</protein>
<dbReference type="EMBL" id="JAAGOA010000024">
    <property type="protein sequence ID" value="NEE03593.1"/>
    <property type="molecule type" value="Genomic_DNA"/>
</dbReference>
<dbReference type="SUPFAM" id="SSF50022">
    <property type="entry name" value="ISP domain"/>
    <property type="match status" value="1"/>
</dbReference>
<comment type="cofactor">
    <cofactor evidence="9">
        <name>[2Fe-2S] cluster</name>
        <dbReference type="ChEBI" id="CHEBI:190135"/>
    </cofactor>
</comment>
<feature type="compositionally biased region" description="Acidic residues" evidence="10">
    <location>
        <begin position="97"/>
        <end position="107"/>
    </location>
</feature>
<evidence type="ECO:0000256" key="9">
    <source>
        <dbReference type="ARBA" id="ARBA00034078"/>
    </source>
</evidence>
<dbReference type="Pfam" id="PF00355">
    <property type="entry name" value="Rieske"/>
    <property type="match status" value="1"/>
</dbReference>
<dbReference type="Gene3D" id="2.102.10.10">
    <property type="entry name" value="Rieske [2Fe-2S] iron-sulphur domain"/>
    <property type="match status" value="1"/>
</dbReference>
<evidence type="ECO:0000256" key="6">
    <source>
        <dbReference type="ARBA" id="ARBA00023014"/>
    </source>
</evidence>
<dbReference type="PRINTS" id="PR00162">
    <property type="entry name" value="RIESKE"/>
</dbReference>
<evidence type="ECO:0000256" key="1">
    <source>
        <dbReference type="ARBA" id="ARBA00002494"/>
    </source>
</evidence>
<evidence type="ECO:0000256" key="3">
    <source>
        <dbReference type="ARBA" id="ARBA00022714"/>
    </source>
</evidence>
<dbReference type="PROSITE" id="PS51296">
    <property type="entry name" value="RIESKE"/>
    <property type="match status" value="1"/>
</dbReference>
<feature type="region of interest" description="Disordered" evidence="10">
    <location>
        <begin position="1"/>
        <end position="31"/>
    </location>
</feature>
<keyword evidence="5" id="KW-0408">Iron</keyword>
<dbReference type="InterPro" id="IPR005805">
    <property type="entry name" value="Rieske_Fe-S_prot_C"/>
</dbReference>
<dbReference type="CDD" id="cd03467">
    <property type="entry name" value="Rieske"/>
    <property type="match status" value="1"/>
</dbReference>
<feature type="compositionally biased region" description="Low complexity" evidence="10">
    <location>
        <begin position="1"/>
        <end position="26"/>
    </location>
</feature>
<name>A0A6L9SEQ6_9ACTN</name>
<dbReference type="InterPro" id="IPR017941">
    <property type="entry name" value="Rieske_2Fe-2S"/>
</dbReference>
<feature type="region of interest" description="Disordered" evidence="10">
    <location>
        <begin position="63"/>
        <end position="125"/>
    </location>
</feature>
<evidence type="ECO:0000313" key="13">
    <source>
        <dbReference type="Proteomes" id="UP000475214"/>
    </source>
</evidence>